<feature type="binding site" evidence="6">
    <location>
        <begin position="202"/>
        <end position="206"/>
    </location>
    <ligand>
        <name>AMP</name>
        <dbReference type="ChEBI" id="CHEBI:456215"/>
    </ligand>
</feature>
<dbReference type="Proteomes" id="UP000651050">
    <property type="component" value="Unassembled WGS sequence"/>
</dbReference>
<comment type="similarity">
    <text evidence="6">Belongs to the NnrD/CARKD family.</text>
</comment>
<dbReference type="InterPro" id="IPR029056">
    <property type="entry name" value="Ribokinase-like"/>
</dbReference>
<dbReference type="GO" id="GO:0052855">
    <property type="term" value="F:ADP-dependent NAD(P)H-hydrate dehydratase activity"/>
    <property type="evidence" value="ECO:0007669"/>
    <property type="project" value="UniProtKB-UniRule"/>
</dbReference>
<feature type="binding site" evidence="6">
    <location>
        <position position="231"/>
    </location>
    <ligand>
        <name>AMP</name>
        <dbReference type="ChEBI" id="CHEBI:456215"/>
    </ligand>
</feature>
<dbReference type="RefSeq" id="WP_196987451.1">
    <property type="nucleotide sequence ID" value="NZ_JADWYS010000001.1"/>
</dbReference>
<feature type="binding site" evidence="6">
    <location>
        <position position="47"/>
    </location>
    <ligand>
        <name>(6S)-NADPHX</name>
        <dbReference type="ChEBI" id="CHEBI:64076"/>
    </ligand>
</feature>
<feature type="binding site" evidence="6">
    <location>
        <position position="232"/>
    </location>
    <ligand>
        <name>(6S)-NADPHX</name>
        <dbReference type="ChEBI" id="CHEBI:64076"/>
    </ligand>
</feature>
<proteinExistence type="inferred from homology"/>
<dbReference type="SUPFAM" id="SSF53613">
    <property type="entry name" value="Ribokinase-like"/>
    <property type="match status" value="1"/>
</dbReference>
<reference evidence="8" key="1">
    <citation type="submission" date="2020-11" db="EMBL/GenBank/DDBJ databases">
        <title>Bacterial whole genome sequence for Caenimonas sp. DR4.4.</title>
        <authorList>
            <person name="Le V."/>
            <person name="Ko S.-R."/>
            <person name="Ahn C.-Y."/>
            <person name="Oh H.-M."/>
        </authorList>
    </citation>
    <scope>NUCLEOTIDE SEQUENCE</scope>
    <source>
        <strain evidence="8">DR4.4</strain>
    </source>
</reference>
<feature type="binding site" evidence="6">
    <location>
        <position position="118"/>
    </location>
    <ligand>
        <name>(6S)-NADPHX</name>
        <dbReference type="ChEBI" id="CHEBI:64076"/>
    </ligand>
</feature>
<dbReference type="GO" id="GO:0046496">
    <property type="term" value="P:nicotinamide nucleotide metabolic process"/>
    <property type="evidence" value="ECO:0007669"/>
    <property type="project" value="UniProtKB-UniRule"/>
</dbReference>
<dbReference type="HAMAP" id="MF_01965">
    <property type="entry name" value="NADHX_dehydratase"/>
    <property type="match status" value="1"/>
</dbReference>
<comment type="catalytic activity">
    <reaction evidence="6">
        <text>(6S)-NADPHX + ADP = AMP + phosphate + NADPH + H(+)</text>
        <dbReference type="Rhea" id="RHEA:32235"/>
        <dbReference type="ChEBI" id="CHEBI:15378"/>
        <dbReference type="ChEBI" id="CHEBI:43474"/>
        <dbReference type="ChEBI" id="CHEBI:57783"/>
        <dbReference type="ChEBI" id="CHEBI:64076"/>
        <dbReference type="ChEBI" id="CHEBI:456215"/>
        <dbReference type="ChEBI" id="CHEBI:456216"/>
        <dbReference type="EC" id="4.2.1.136"/>
    </reaction>
</comment>
<keyword evidence="1 6" id="KW-0547">Nucleotide-binding</keyword>
<evidence type="ECO:0000313" key="9">
    <source>
        <dbReference type="Proteomes" id="UP000651050"/>
    </source>
</evidence>
<keyword evidence="3 6" id="KW-0521">NADP</keyword>
<dbReference type="GO" id="GO:0110051">
    <property type="term" value="P:metabolite repair"/>
    <property type="evidence" value="ECO:0007669"/>
    <property type="project" value="TreeGrafter"/>
</dbReference>
<comment type="function">
    <text evidence="6">Catalyzes the dehydration of the S-form of NAD(P)HX at the expense of ADP, which is converted to AMP. Together with NAD(P)HX epimerase, which catalyzes the epimerization of the S- and R-forms, the enzyme allows the repair of both epimers of NAD(P)HX, a damaged form of NAD(P)H that is a result of enzymatic or heat-dependent hydration.</text>
</comment>
<comment type="cofactor">
    <cofactor evidence="6">
        <name>Mg(2+)</name>
        <dbReference type="ChEBI" id="CHEBI:18420"/>
    </cofactor>
</comment>
<evidence type="ECO:0000256" key="1">
    <source>
        <dbReference type="ARBA" id="ARBA00022741"/>
    </source>
</evidence>
<dbReference type="CDD" id="cd01171">
    <property type="entry name" value="YXKO-related"/>
    <property type="match status" value="1"/>
</dbReference>
<keyword evidence="2 6" id="KW-0067">ATP-binding</keyword>
<dbReference type="EMBL" id="JADWYS010000001">
    <property type="protein sequence ID" value="MBG9389671.1"/>
    <property type="molecule type" value="Genomic_DNA"/>
</dbReference>
<comment type="subunit">
    <text evidence="6">Homotetramer.</text>
</comment>
<dbReference type="NCBIfam" id="TIGR00196">
    <property type="entry name" value="yjeF_cterm"/>
    <property type="match status" value="1"/>
</dbReference>
<accession>A0A931MI21</accession>
<dbReference type="GO" id="GO:0005524">
    <property type="term" value="F:ATP binding"/>
    <property type="evidence" value="ECO:0007669"/>
    <property type="project" value="UniProtKB-KW"/>
</dbReference>
<evidence type="ECO:0000256" key="4">
    <source>
        <dbReference type="ARBA" id="ARBA00023027"/>
    </source>
</evidence>
<sequence length="298" mass="30613">MKERDAALQLDARTLRDWPLPALTGDADKESRGRVVVIGGSREIPGAALLAATAALRAGAGKLVIATAQSAAAAMVMAMPEARIIGLPETPAGGLTPEGVDALEDVVTAADAVLVGPGFSDEDATVQFVLRLLRIAARTPLVLDALAMNVQREVGRFAQPVLLSPHAGEMAQLCGDSKDRIECDAGCAADKASAWNACVVLKGAVTRIADPSGRQWAHEASVPGLATSGSGDVLAGLIAGLAARGAPLEQAGCWGVVLHSMAGARLSRTFGPLGLLARELPGEVPALMHALRPRRAVR</sequence>
<dbReference type="PANTHER" id="PTHR12592:SF0">
    <property type="entry name" value="ATP-DEPENDENT (S)-NAD(P)H-HYDRATE DEHYDRATASE"/>
    <property type="match status" value="1"/>
</dbReference>
<evidence type="ECO:0000256" key="6">
    <source>
        <dbReference type="HAMAP-Rule" id="MF_01965"/>
    </source>
</evidence>
<protein>
    <recommendedName>
        <fullName evidence="6">ADP-dependent (S)-NAD(P)H-hydrate dehydratase</fullName>
        <ecNumber evidence="6">4.2.1.136</ecNumber>
    </recommendedName>
    <alternativeName>
        <fullName evidence="6">ADP-dependent NAD(P)HX dehydratase</fullName>
    </alternativeName>
</protein>
<dbReference type="InterPro" id="IPR000631">
    <property type="entry name" value="CARKD"/>
</dbReference>
<evidence type="ECO:0000256" key="5">
    <source>
        <dbReference type="ARBA" id="ARBA00023239"/>
    </source>
</evidence>
<name>A0A931MI21_9BURK</name>
<dbReference type="EC" id="4.2.1.136" evidence="6"/>
<evidence type="ECO:0000256" key="2">
    <source>
        <dbReference type="ARBA" id="ARBA00022840"/>
    </source>
</evidence>
<feature type="domain" description="YjeF C-terminal" evidence="7">
    <location>
        <begin position="12"/>
        <end position="291"/>
    </location>
</feature>
<keyword evidence="9" id="KW-1185">Reference proteome</keyword>
<dbReference type="Pfam" id="PF01256">
    <property type="entry name" value="Carb_kinase"/>
    <property type="match status" value="1"/>
</dbReference>
<keyword evidence="5 6" id="KW-0456">Lyase</keyword>
<comment type="caution">
    <text evidence="8">The sequence shown here is derived from an EMBL/GenBank/DDBJ whole genome shotgun (WGS) entry which is preliminary data.</text>
</comment>
<keyword evidence="4 6" id="KW-0520">NAD</keyword>
<comment type="catalytic activity">
    <reaction evidence="6">
        <text>(6S)-NADHX + ADP = AMP + phosphate + NADH + H(+)</text>
        <dbReference type="Rhea" id="RHEA:32223"/>
        <dbReference type="ChEBI" id="CHEBI:15378"/>
        <dbReference type="ChEBI" id="CHEBI:43474"/>
        <dbReference type="ChEBI" id="CHEBI:57945"/>
        <dbReference type="ChEBI" id="CHEBI:64074"/>
        <dbReference type="ChEBI" id="CHEBI:456215"/>
        <dbReference type="ChEBI" id="CHEBI:456216"/>
        <dbReference type="EC" id="4.2.1.136"/>
    </reaction>
</comment>
<evidence type="ECO:0000259" key="7">
    <source>
        <dbReference type="PROSITE" id="PS51383"/>
    </source>
</evidence>
<feature type="binding site" evidence="6">
    <location>
        <position position="166"/>
    </location>
    <ligand>
        <name>(6S)-NADPHX</name>
        <dbReference type="ChEBI" id="CHEBI:64076"/>
    </ligand>
</feature>
<dbReference type="PROSITE" id="PS51383">
    <property type="entry name" value="YJEF_C_3"/>
    <property type="match status" value="1"/>
</dbReference>
<evidence type="ECO:0000313" key="8">
    <source>
        <dbReference type="EMBL" id="MBG9389671.1"/>
    </source>
</evidence>
<dbReference type="GO" id="GO:0052856">
    <property type="term" value="F:NAD(P)HX epimerase activity"/>
    <property type="evidence" value="ECO:0007669"/>
    <property type="project" value="TreeGrafter"/>
</dbReference>
<organism evidence="8 9">
    <name type="scientific">Caenimonas aquaedulcis</name>
    <dbReference type="NCBI Taxonomy" id="2793270"/>
    <lineage>
        <taxon>Bacteria</taxon>
        <taxon>Pseudomonadati</taxon>
        <taxon>Pseudomonadota</taxon>
        <taxon>Betaproteobacteria</taxon>
        <taxon>Burkholderiales</taxon>
        <taxon>Comamonadaceae</taxon>
        <taxon>Caenimonas</taxon>
    </lineage>
</organism>
<dbReference type="AlphaFoldDB" id="A0A931MI21"/>
<dbReference type="Gene3D" id="3.40.1190.20">
    <property type="match status" value="1"/>
</dbReference>
<evidence type="ECO:0000256" key="3">
    <source>
        <dbReference type="ARBA" id="ARBA00022857"/>
    </source>
</evidence>
<dbReference type="PANTHER" id="PTHR12592">
    <property type="entry name" value="ATP-DEPENDENT (S)-NAD(P)H-HYDRATE DEHYDRATASE FAMILY MEMBER"/>
    <property type="match status" value="1"/>
</dbReference>
<gene>
    <name evidence="6" type="primary">nnrD</name>
    <name evidence="8" type="ORF">I5803_16700</name>
</gene>